<keyword evidence="7" id="KW-1185">Reference proteome</keyword>
<evidence type="ECO:0000313" key="7">
    <source>
        <dbReference type="Proteomes" id="UP000239237"/>
    </source>
</evidence>
<accession>A0A2N9KGP3</accession>
<evidence type="ECO:0000256" key="1">
    <source>
        <dbReference type="ARBA" id="ARBA00022679"/>
    </source>
</evidence>
<dbReference type="RefSeq" id="WP_105299892.1">
    <property type="nucleotide sequence ID" value="NZ_OKQR01000007.1"/>
</dbReference>
<dbReference type="InterPro" id="IPR002123">
    <property type="entry name" value="Plipid/glycerol_acylTrfase"/>
</dbReference>
<evidence type="ECO:0000259" key="3">
    <source>
        <dbReference type="SMART" id="SM00563"/>
    </source>
</evidence>
<dbReference type="SMART" id="SM00563">
    <property type="entry name" value="PlsC"/>
    <property type="match status" value="1"/>
</dbReference>
<organism evidence="5 6">
    <name type="scientific">Leuconostoc suionicum</name>
    <dbReference type="NCBI Taxonomy" id="1511761"/>
    <lineage>
        <taxon>Bacteria</taxon>
        <taxon>Bacillati</taxon>
        <taxon>Bacillota</taxon>
        <taxon>Bacilli</taxon>
        <taxon>Lactobacillales</taxon>
        <taxon>Lactobacillaceae</taxon>
        <taxon>Leuconostoc</taxon>
    </lineage>
</organism>
<dbReference type="PANTHER" id="PTHR10434">
    <property type="entry name" value="1-ACYL-SN-GLYCEROL-3-PHOSPHATE ACYLTRANSFERASE"/>
    <property type="match status" value="1"/>
</dbReference>
<dbReference type="CDD" id="cd07989">
    <property type="entry name" value="LPLAT_AGPAT-like"/>
    <property type="match status" value="1"/>
</dbReference>
<keyword evidence="2 5" id="KW-0012">Acyltransferase</keyword>
<name>A0A2N9KGP3_9LACO</name>
<dbReference type="EMBL" id="OKQU01000006">
    <property type="protein sequence ID" value="SPE09884.1"/>
    <property type="molecule type" value="Genomic_DNA"/>
</dbReference>
<feature type="domain" description="Phospholipid/glycerol acyltransferase" evidence="3">
    <location>
        <begin position="34"/>
        <end position="145"/>
    </location>
</feature>
<gene>
    <name evidence="5" type="primary">plsC_2</name>
    <name evidence="4" type="ORF">LES8486_02042</name>
    <name evidence="5" type="ORF">LES9216_02082</name>
</gene>
<dbReference type="GO" id="GO:0003841">
    <property type="term" value="F:1-acylglycerol-3-phosphate O-acyltransferase activity"/>
    <property type="evidence" value="ECO:0007669"/>
    <property type="project" value="TreeGrafter"/>
</dbReference>
<evidence type="ECO:0000313" key="4">
    <source>
        <dbReference type="EMBL" id="SPD95073.1"/>
    </source>
</evidence>
<dbReference type="AlphaFoldDB" id="A0A2N9KGP3"/>
<evidence type="ECO:0000256" key="2">
    <source>
        <dbReference type="ARBA" id="ARBA00023315"/>
    </source>
</evidence>
<dbReference type="PANTHER" id="PTHR10434:SF40">
    <property type="entry name" value="1-ACYL-SN-GLYCEROL-3-PHOSPHATE ACYLTRANSFERASE"/>
    <property type="match status" value="1"/>
</dbReference>
<dbReference type="Proteomes" id="UP000237923">
    <property type="component" value="Unassembled WGS sequence"/>
</dbReference>
<keyword evidence="1 5" id="KW-0808">Transferase</keyword>
<proteinExistence type="predicted"/>
<dbReference type="Pfam" id="PF01553">
    <property type="entry name" value="Acyltransferase"/>
    <property type="match status" value="1"/>
</dbReference>
<dbReference type="GO" id="GO:0006654">
    <property type="term" value="P:phosphatidic acid biosynthetic process"/>
    <property type="evidence" value="ECO:0007669"/>
    <property type="project" value="TreeGrafter"/>
</dbReference>
<protein>
    <submittedName>
        <fullName evidence="5">1-acyl-sn-glycerol-3-phosphate acyltransferase</fullName>
        <ecNumber evidence="5">2.3.1.-</ecNumber>
    </submittedName>
</protein>
<evidence type="ECO:0000313" key="5">
    <source>
        <dbReference type="EMBL" id="SPE09884.1"/>
    </source>
</evidence>
<reference evidence="4 7" key="1">
    <citation type="submission" date="2018-02" db="EMBL/GenBank/DDBJ databases">
        <authorList>
            <person name="Rodrigo-Torres L."/>
            <person name="Arahal R. D."/>
            <person name="Lucena T."/>
        </authorList>
    </citation>
    <scope>NUCLEOTIDE SEQUENCE [LARGE SCALE GENOMIC DNA]</scope>
    <source>
        <strain evidence="4 7">CECT 8486</strain>
    </source>
</reference>
<dbReference type="SUPFAM" id="SSF69593">
    <property type="entry name" value="Glycerol-3-phosphate (1)-acyltransferase"/>
    <property type="match status" value="1"/>
</dbReference>
<dbReference type="EC" id="2.3.1.-" evidence="5"/>
<reference evidence="5 6" key="2">
    <citation type="submission" date="2018-02" db="EMBL/GenBank/DDBJ databases">
        <authorList>
            <person name="Cohen D.B."/>
            <person name="Kent A.D."/>
        </authorList>
    </citation>
    <scope>NUCLEOTIDE SEQUENCE [LARGE SCALE GENOMIC DNA]</scope>
    <source>
        <strain evidence="5 6">CECT 9216</strain>
    </source>
</reference>
<dbReference type="Proteomes" id="UP000239237">
    <property type="component" value="Unassembled WGS sequence"/>
</dbReference>
<evidence type="ECO:0000313" key="6">
    <source>
        <dbReference type="Proteomes" id="UP000237923"/>
    </source>
</evidence>
<sequence>MFYKFSTFWLKLFFLLVFGPIKINGVQHIPKKNFILIADHQSWCDAIIYACWLSPKCTFFFMAKKELFEGFLLGRILSHLNAFPIDRNHPTLKSLQLPIDELRNQDKSLVIFPTGSRFSNKMKPGYLMIARRSHTPVLPAVIEKNSWGKTVINLGKPYHIENNMNRSNILKENKKAIECLHKNGLIGDNLIP</sequence>
<dbReference type="EMBL" id="OKQR01000007">
    <property type="protein sequence ID" value="SPD95073.1"/>
    <property type="molecule type" value="Genomic_DNA"/>
</dbReference>